<dbReference type="EMBL" id="MORL01000003">
    <property type="protein sequence ID" value="OIN59923.1"/>
    <property type="molecule type" value="Genomic_DNA"/>
</dbReference>
<keyword evidence="1" id="KW-1133">Transmembrane helix</keyword>
<feature type="transmembrane region" description="Helical" evidence="1">
    <location>
        <begin position="46"/>
        <end position="65"/>
    </location>
</feature>
<comment type="caution">
    <text evidence="3">The sequence shown here is derived from an EMBL/GenBank/DDBJ whole genome shotgun (WGS) entry which is preliminary data.</text>
</comment>
<organism evidence="3 4">
    <name type="scientific">Arsenicibacter rosenii</name>
    <dbReference type="NCBI Taxonomy" id="1750698"/>
    <lineage>
        <taxon>Bacteria</taxon>
        <taxon>Pseudomonadati</taxon>
        <taxon>Bacteroidota</taxon>
        <taxon>Cytophagia</taxon>
        <taxon>Cytophagales</taxon>
        <taxon>Spirosomataceae</taxon>
        <taxon>Arsenicibacter</taxon>
    </lineage>
</organism>
<evidence type="ECO:0008006" key="5">
    <source>
        <dbReference type="Google" id="ProtNLM"/>
    </source>
</evidence>
<feature type="transmembrane region" description="Helical" evidence="1">
    <location>
        <begin position="158"/>
        <end position="177"/>
    </location>
</feature>
<gene>
    <name evidence="3" type="ORF">BLX24_08745</name>
</gene>
<evidence type="ECO:0000256" key="1">
    <source>
        <dbReference type="SAM" id="Phobius"/>
    </source>
</evidence>
<feature type="chain" id="PRO_5010175114" description="DUF4234 domain-containing protein" evidence="2">
    <location>
        <begin position="23"/>
        <end position="202"/>
    </location>
</feature>
<evidence type="ECO:0000313" key="3">
    <source>
        <dbReference type="EMBL" id="OIN59923.1"/>
    </source>
</evidence>
<dbReference type="OrthoDB" id="1122568at2"/>
<protein>
    <recommendedName>
        <fullName evidence="5">DUF4234 domain-containing protein</fullName>
    </recommendedName>
</protein>
<evidence type="ECO:0000256" key="2">
    <source>
        <dbReference type="SAM" id="SignalP"/>
    </source>
</evidence>
<feature type="transmembrane region" description="Helical" evidence="1">
    <location>
        <begin position="117"/>
        <end position="137"/>
    </location>
</feature>
<dbReference type="RefSeq" id="WP_071502722.1">
    <property type="nucleotide sequence ID" value="NZ_MORL01000003.1"/>
</dbReference>
<sequence>MTTRRRLLLALGSWVAGFAAQAQTTPKPIDLPEFTRQRMQHQRIIGLTLGGYALANIAASGIAASRTTGETRYFHRMGVYWNLVNLGIAGFGLLGARKQAGQESLAEAVKEHENMKQVLLLNAGLDVAYLMGGTYLIERANRPTEISRRDQLRGFGKAVIVQGGFLLAFDVVNYLIFKNRDKQQQQLIQATEHGVGVVLPIR</sequence>
<keyword evidence="1" id="KW-0812">Transmembrane</keyword>
<dbReference type="InterPro" id="IPR054261">
    <property type="entry name" value="DUF6992"/>
</dbReference>
<reference evidence="3 4" key="1">
    <citation type="submission" date="2016-10" db="EMBL/GenBank/DDBJ databases">
        <title>Arsenicibacter rosenii gen. nov., sp. nov., an efficient arsenic-methylating bacterium isolated from an arsenic-contaminated paddy soil.</title>
        <authorList>
            <person name="Huang K."/>
        </authorList>
    </citation>
    <scope>NUCLEOTIDE SEQUENCE [LARGE SCALE GENOMIC DNA]</scope>
    <source>
        <strain evidence="3 4">SM-1</strain>
    </source>
</reference>
<dbReference type="Pfam" id="PF22503">
    <property type="entry name" value="DUF6992"/>
    <property type="match status" value="1"/>
</dbReference>
<keyword evidence="4" id="KW-1185">Reference proteome</keyword>
<keyword evidence="2" id="KW-0732">Signal</keyword>
<proteinExistence type="predicted"/>
<dbReference type="Proteomes" id="UP000181790">
    <property type="component" value="Unassembled WGS sequence"/>
</dbReference>
<accession>A0A1S2VMD1</accession>
<feature type="signal peptide" evidence="2">
    <location>
        <begin position="1"/>
        <end position="22"/>
    </location>
</feature>
<name>A0A1S2VMD1_9BACT</name>
<evidence type="ECO:0000313" key="4">
    <source>
        <dbReference type="Proteomes" id="UP000181790"/>
    </source>
</evidence>
<dbReference type="AlphaFoldDB" id="A0A1S2VMD1"/>
<feature type="transmembrane region" description="Helical" evidence="1">
    <location>
        <begin position="77"/>
        <end position="97"/>
    </location>
</feature>
<keyword evidence="1" id="KW-0472">Membrane</keyword>